<dbReference type="AlphaFoldDB" id="A0A3A8PLJ0"/>
<keyword evidence="2" id="KW-1185">Reference proteome</keyword>
<evidence type="ECO:0000313" key="2">
    <source>
        <dbReference type="Proteomes" id="UP000272888"/>
    </source>
</evidence>
<proteinExistence type="predicted"/>
<dbReference type="RefSeq" id="WP_120644714.1">
    <property type="nucleotide sequence ID" value="NZ_RAWB01000186.1"/>
</dbReference>
<sequence length="391" mass="42738">MELVLNPTLRLTPVDEQGPAYAISAAVRGRGLQGGVISRAQHPALFDVLEQLLGRAGGQGSHVAVSDAQERALRRLGIFIPPSQVPRPVRFLHRPVRGATRPSRRSAAAATLRVNPAARLEETAPGAGQDPELAERLSSPYVLAWVPEPRTQALVPVHLEPRQAELLGQLSQGRQAPPGRRPSMLVSALEGAGLLLPPTEARQVSAGPTAQERQSFRRSGYAVLDAFFSRPFCLSLSAYFQALRTQGFLLAGDVQVPLRNVLSNEAVSVFLHRQLSPFVSALVGRQVKPSYCYVAEYMPGAVLRRHVDRPQCEFTISLLVDFRPRPAGKSSWPLWLSPTGKDRLGVRLGIGDAVLYKGREIAHWRNALAPDKRSISLFFHFVSESFEGALT</sequence>
<dbReference type="EMBL" id="RAWB01000186">
    <property type="protein sequence ID" value="RKH57267.1"/>
    <property type="molecule type" value="Genomic_DNA"/>
</dbReference>
<dbReference type="Proteomes" id="UP000272888">
    <property type="component" value="Unassembled WGS sequence"/>
</dbReference>
<protein>
    <submittedName>
        <fullName evidence="1">Uncharacterized protein</fullName>
    </submittedName>
</protein>
<organism evidence="1 2">
    <name type="scientific">Corallococcus llansteffanensis</name>
    <dbReference type="NCBI Taxonomy" id="2316731"/>
    <lineage>
        <taxon>Bacteria</taxon>
        <taxon>Pseudomonadati</taxon>
        <taxon>Myxococcota</taxon>
        <taxon>Myxococcia</taxon>
        <taxon>Myxococcales</taxon>
        <taxon>Cystobacterineae</taxon>
        <taxon>Myxococcaceae</taxon>
        <taxon>Corallococcus</taxon>
    </lineage>
</organism>
<name>A0A3A8PLJ0_9BACT</name>
<gene>
    <name evidence="1" type="ORF">D7V93_18755</name>
</gene>
<reference evidence="2" key="1">
    <citation type="submission" date="2018-09" db="EMBL/GenBank/DDBJ databases">
        <authorList>
            <person name="Livingstone P.G."/>
            <person name="Whitworth D.E."/>
        </authorList>
    </citation>
    <scope>NUCLEOTIDE SEQUENCE [LARGE SCALE GENOMIC DNA]</scope>
    <source>
        <strain evidence="2">CA051B</strain>
    </source>
</reference>
<evidence type="ECO:0000313" key="1">
    <source>
        <dbReference type="EMBL" id="RKH57267.1"/>
    </source>
</evidence>
<comment type="caution">
    <text evidence="1">The sequence shown here is derived from an EMBL/GenBank/DDBJ whole genome shotgun (WGS) entry which is preliminary data.</text>
</comment>
<accession>A0A3A8PLJ0</accession>